<dbReference type="Gene3D" id="3.20.20.80">
    <property type="entry name" value="Glycosidases"/>
    <property type="match status" value="1"/>
</dbReference>
<evidence type="ECO:0000256" key="4">
    <source>
        <dbReference type="RuleBase" id="RU361153"/>
    </source>
</evidence>
<dbReference type="GeneID" id="5853984"/>
<dbReference type="InterPro" id="IPR050386">
    <property type="entry name" value="Glycosyl_hydrolase_5"/>
</dbReference>
<feature type="chain" id="PRO_5002725507" description="Glycoside hydrolase family 5 domain-containing protein" evidence="5">
    <location>
        <begin position="28"/>
        <end position="459"/>
    </location>
</feature>
<dbReference type="PANTHER" id="PTHR31297:SF42">
    <property type="entry name" value="GLYCOSIDE HYDROLASE FAMILY 5 DOMAIN-CONTAINING PROTEIN"/>
    <property type="match status" value="1"/>
</dbReference>
<gene>
    <name evidence="7" type="ORF">MGL_3222</name>
</gene>
<comment type="similarity">
    <text evidence="1 4">Belongs to the glycosyl hydrolase 5 (cellulase A) family.</text>
</comment>
<sequence>MVKSTFLSFLSVAWIAALALSVSGAFAEPRMVRRGRISVQHGLSKRLNSSAQDVERAGDRMEARADSKLRFNYGTDKVRGVGIGGWLVIENFITPSVYERTGDDRVIDEWSFGKYVPHDKAVKILRDHYDNFIKESDFEEIASLGLNHVRIPFPYWGIKTYDDDPYIKLNQYDKLKEAAHWADKYGLKVIIELHTVPGLANPYDHGGHTGHMDWLKYDVNKDRWLEILDELASEFSQSKYPAVTAISIVNEPNGDVNEILGQYKRGYNRVRNSESDAELVVIIGDVFLNVAENDYWHTRMQPPKYQGVMTDTHVYRIFDADSISLSQQDRYKYYCSLKGGLAANNHLWALIGEWSPVFTDCAPGLNGRFKGARYDGSFPDSTYHGSCDGKSGNAKNFSDHYKRLLRKNWDIQTDAYEAGAGWIMWTWRTENHNADDWSYRQGVRHGWIPRDPTQRKSTC</sequence>
<comment type="caution">
    <text evidence="7">The sequence shown here is derived from an EMBL/GenBank/DDBJ whole genome shotgun (WGS) entry which is preliminary data.</text>
</comment>
<keyword evidence="2 4" id="KW-0378">Hydrolase</keyword>
<dbReference type="InParanoid" id="A8Q882"/>
<dbReference type="SUPFAM" id="SSF51445">
    <property type="entry name" value="(Trans)glycosidases"/>
    <property type="match status" value="1"/>
</dbReference>
<evidence type="ECO:0000256" key="3">
    <source>
        <dbReference type="ARBA" id="ARBA00023295"/>
    </source>
</evidence>
<dbReference type="InterPro" id="IPR001547">
    <property type="entry name" value="Glyco_hydro_5"/>
</dbReference>
<evidence type="ECO:0000256" key="1">
    <source>
        <dbReference type="ARBA" id="ARBA00005641"/>
    </source>
</evidence>
<dbReference type="AlphaFoldDB" id="A8Q882"/>
<keyword evidence="8" id="KW-1185">Reference proteome</keyword>
<dbReference type="EMBL" id="AAYY01000011">
    <property type="protein sequence ID" value="EDP42464.1"/>
    <property type="molecule type" value="Genomic_DNA"/>
</dbReference>
<dbReference type="GO" id="GO:0009986">
    <property type="term" value="C:cell surface"/>
    <property type="evidence" value="ECO:0007669"/>
    <property type="project" value="TreeGrafter"/>
</dbReference>
<proteinExistence type="inferred from homology"/>
<dbReference type="OrthoDB" id="62120at2759"/>
<dbReference type="FunCoup" id="A8Q882">
    <property type="interactions" value="14"/>
</dbReference>
<dbReference type="RefSeq" id="XP_001729678.1">
    <property type="nucleotide sequence ID" value="XM_001729626.1"/>
</dbReference>
<organism evidence="7 8">
    <name type="scientific">Malassezia globosa (strain ATCC MYA-4612 / CBS 7966)</name>
    <name type="common">Dandruff-associated fungus</name>
    <dbReference type="NCBI Taxonomy" id="425265"/>
    <lineage>
        <taxon>Eukaryota</taxon>
        <taxon>Fungi</taxon>
        <taxon>Dikarya</taxon>
        <taxon>Basidiomycota</taxon>
        <taxon>Ustilaginomycotina</taxon>
        <taxon>Malasseziomycetes</taxon>
        <taxon>Malasseziales</taxon>
        <taxon>Malasseziaceae</taxon>
        <taxon>Malassezia</taxon>
    </lineage>
</organism>
<accession>A8Q882</accession>
<dbReference type="VEuPathDB" id="FungiDB:MGL_3222"/>
<evidence type="ECO:0000259" key="6">
    <source>
        <dbReference type="Pfam" id="PF00150"/>
    </source>
</evidence>
<dbReference type="Proteomes" id="UP000008837">
    <property type="component" value="Unassembled WGS sequence"/>
</dbReference>
<dbReference type="GO" id="GO:0005576">
    <property type="term" value="C:extracellular region"/>
    <property type="evidence" value="ECO:0007669"/>
    <property type="project" value="TreeGrafter"/>
</dbReference>
<protein>
    <recommendedName>
        <fullName evidence="6">Glycoside hydrolase family 5 domain-containing protein</fullName>
    </recommendedName>
</protein>
<dbReference type="InterPro" id="IPR017853">
    <property type="entry name" value="GH"/>
</dbReference>
<dbReference type="KEGG" id="mgl:MGL_3222"/>
<dbReference type="Pfam" id="PF00150">
    <property type="entry name" value="Cellulase"/>
    <property type="match status" value="1"/>
</dbReference>
<evidence type="ECO:0000256" key="5">
    <source>
        <dbReference type="SAM" id="SignalP"/>
    </source>
</evidence>
<evidence type="ECO:0000313" key="7">
    <source>
        <dbReference type="EMBL" id="EDP42464.1"/>
    </source>
</evidence>
<name>A8Q882_MALGO</name>
<dbReference type="STRING" id="425265.A8Q882"/>
<keyword evidence="5" id="KW-0732">Signal</keyword>
<dbReference type="PANTHER" id="PTHR31297">
    <property type="entry name" value="GLUCAN ENDO-1,6-BETA-GLUCOSIDASE B"/>
    <property type="match status" value="1"/>
</dbReference>
<evidence type="ECO:0000256" key="2">
    <source>
        <dbReference type="ARBA" id="ARBA00022801"/>
    </source>
</evidence>
<feature type="signal peptide" evidence="5">
    <location>
        <begin position="1"/>
        <end position="27"/>
    </location>
</feature>
<dbReference type="OMA" id="DRINYYC"/>
<dbReference type="GO" id="GO:0009251">
    <property type="term" value="P:glucan catabolic process"/>
    <property type="evidence" value="ECO:0007669"/>
    <property type="project" value="TreeGrafter"/>
</dbReference>
<dbReference type="GO" id="GO:0008422">
    <property type="term" value="F:beta-glucosidase activity"/>
    <property type="evidence" value="ECO:0007669"/>
    <property type="project" value="TreeGrafter"/>
</dbReference>
<keyword evidence="3 4" id="KW-0326">Glycosidase</keyword>
<evidence type="ECO:0000313" key="8">
    <source>
        <dbReference type="Proteomes" id="UP000008837"/>
    </source>
</evidence>
<reference evidence="7 8" key="1">
    <citation type="journal article" date="2007" name="Proc. Natl. Acad. Sci. U.S.A.">
        <title>Dandruff-associated Malassezia genomes reveal convergent and divergent virulence traits shared with plant and human fungal pathogens.</title>
        <authorList>
            <person name="Xu J."/>
            <person name="Saunders C.W."/>
            <person name="Hu P."/>
            <person name="Grant R.A."/>
            <person name="Boekhout T."/>
            <person name="Kuramae E.E."/>
            <person name="Kronstad J.W."/>
            <person name="Deangelis Y.M."/>
            <person name="Reeder N.L."/>
            <person name="Johnstone K.R."/>
            <person name="Leland M."/>
            <person name="Fieno A.M."/>
            <person name="Begley W.M."/>
            <person name="Sun Y."/>
            <person name="Lacey M.P."/>
            <person name="Chaudhary T."/>
            <person name="Keough T."/>
            <person name="Chu L."/>
            <person name="Sears R."/>
            <person name="Yuan B."/>
            <person name="Dawson T.L.Jr."/>
        </authorList>
    </citation>
    <scope>NUCLEOTIDE SEQUENCE [LARGE SCALE GENOMIC DNA]</scope>
    <source>
        <strain evidence="8">ATCC MYA-4612 / CBS 7966</strain>
    </source>
</reference>
<feature type="domain" description="Glycoside hydrolase family 5" evidence="6">
    <location>
        <begin position="130"/>
        <end position="355"/>
    </location>
</feature>